<evidence type="ECO:0000313" key="2">
    <source>
        <dbReference type="Proteomes" id="UP001178322"/>
    </source>
</evidence>
<dbReference type="RefSeq" id="WP_283870826.1">
    <property type="nucleotide sequence ID" value="NZ_CP126101.1"/>
</dbReference>
<dbReference type="Proteomes" id="UP001178322">
    <property type="component" value="Chromosome"/>
</dbReference>
<sequence length="233" mass="26723">MIQEKKVLAIIPARGGSKGIPKKNIIKVGGKPLIQFTIEAAKASKYIDEIHISTDDVEIASIVNGLGLHINRLRPKHLAQDNSKTIDVMIDVLDYYNKQNVRFDIVVLLQPTQPLRKSFHIDEAIEKYLEFNEESVVSVSLVNEHPILMRKINEFGTLLPLLNETSTIRRQDFTPFYIVNGAVYINKVNELTSNTSLNDNLRPYIMDRRYHVDIDTYNDLKMFELLLDEEGEQ</sequence>
<dbReference type="InterPro" id="IPR050793">
    <property type="entry name" value="CMP-NeuNAc_synthase"/>
</dbReference>
<dbReference type="PANTHER" id="PTHR21485:SF6">
    <property type="entry name" value="N-ACYLNEURAMINATE CYTIDYLYLTRANSFERASE-RELATED"/>
    <property type="match status" value="1"/>
</dbReference>
<dbReference type="GO" id="GO:0008781">
    <property type="term" value="F:N-acylneuraminate cytidylyltransferase activity"/>
    <property type="evidence" value="ECO:0007669"/>
    <property type="project" value="TreeGrafter"/>
</dbReference>
<protein>
    <submittedName>
        <fullName evidence="1">Acylneuraminate cytidylyltransferase family protein</fullName>
        <ecNumber evidence="1">2.7.7.-</ecNumber>
    </submittedName>
</protein>
<dbReference type="AlphaFoldDB" id="A0AAX3WXP1"/>
<gene>
    <name evidence="1" type="ORF">QNH24_03800</name>
</gene>
<name>A0AAX3WXP1_9BACI</name>
<evidence type="ECO:0000313" key="1">
    <source>
        <dbReference type="EMBL" id="WHY52374.1"/>
    </source>
</evidence>
<dbReference type="Gene3D" id="3.90.550.10">
    <property type="entry name" value="Spore Coat Polysaccharide Biosynthesis Protein SpsA, Chain A"/>
    <property type="match status" value="1"/>
</dbReference>
<keyword evidence="1" id="KW-0548">Nucleotidyltransferase</keyword>
<dbReference type="EC" id="2.7.7.-" evidence="1"/>
<proteinExistence type="predicted"/>
<dbReference type="InterPro" id="IPR029044">
    <property type="entry name" value="Nucleotide-diphossugar_trans"/>
</dbReference>
<organism evidence="1 2">
    <name type="scientific">Lysinibacillus pakistanensis</name>
    <dbReference type="NCBI Taxonomy" id="759811"/>
    <lineage>
        <taxon>Bacteria</taxon>
        <taxon>Bacillati</taxon>
        <taxon>Bacillota</taxon>
        <taxon>Bacilli</taxon>
        <taxon>Bacillales</taxon>
        <taxon>Bacillaceae</taxon>
        <taxon>Lysinibacillus</taxon>
    </lineage>
</organism>
<reference evidence="1" key="1">
    <citation type="submission" date="2023-05" db="EMBL/GenBank/DDBJ databases">
        <title>Comparative genomics of Bacillaceae isolates and their secondary metabolite potential.</title>
        <authorList>
            <person name="Song L."/>
            <person name="Nielsen L.J."/>
            <person name="Mohite O."/>
            <person name="Xu X."/>
            <person name="Weber T."/>
            <person name="Kovacs A.T."/>
        </authorList>
    </citation>
    <scope>NUCLEOTIDE SEQUENCE</scope>
    <source>
        <strain evidence="1">LY1</strain>
    </source>
</reference>
<keyword evidence="1" id="KW-0808">Transferase</keyword>
<dbReference type="PANTHER" id="PTHR21485">
    <property type="entry name" value="HAD SUPERFAMILY MEMBERS CMAS AND KDSC"/>
    <property type="match status" value="1"/>
</dbReference>
<dbReference type="EMBL" id="CP126101">
    <property type="protein sequence ID" value="WHY52374.1"/>
    <property type="molecule type" value="Genomic_DNA"/>
</dbReference>
<dbReference type="Pfam" id="PF02348">
    <property type="entry name" value="CTP_transf_3"/>
    <property type="match status" value="1"/>
</dbReference>
<dbReference type="InterPro" id="IPR003329">
    <property type="entry name" value="Cytidylyl_trans"/>
</dbReference>
<accession>A0AAX3WXP1</accession>
<dbReference type="SUPFAM" id="SSF53448">
    <property type="entry name" value="Nucleotide-diphospho-sugar transferases"/>
    <property type="match status" value="1"/>
</dbReference>
<dbReference type="CDD" id="cd02513">
    <property type="entry name" value="CMP-NeuAc_Synthase"/>
    <property type="match status" value="1"/>
</dbReference>